<dbReference type="SUPFAM" id="SSF46589">
    <property type="entry name" value="tRNA-binding arm"/>
    <property type="match status" value="1"/>
</dbReference>
<dbReference type="AlphaFoldDB" id="A0A3E2BQN1"/>
<dbReference type="InterPro" id="IPR004529">
    <property type="entry name" value="Phe-tRNA-synth_IIc_asu"/>
</dbReference>
<comment type="subunit">
    <text evidence="3 13">Tetramer of two alpha and two beta subunits.</text>
</comment>
<dbReference type="Proteomes" id="UP000257323">
    <property type="component" value="Unassembled WGS sequence"/>
</dbReference>
<dbReference type="SUPFAM" id="SSF55681">
    <property type="entry name" value="Class II aaRS and biotin synthetases"/>
    <property type="match status" value="1"/>
</dbReference>
<evidence type="ECO:0000256" key="12">
    <source>
        <dbReference type="ARBA" id="ARBA00049255"/>
    </source>
</evidence>
<dbReference type="PANTHER" id="PTHR11538:SF41">
    <property type="entry name" value="PHENYLALANINE--TRNA LIGASE, MITOCHONDRIAL"/>
    <property type="match status" value="1"/>
</dbReference>
<evidence type="ECO:0000256" key="11">
    <source>
        <dbReference type="ARBA" id="ARBA00023146"/>
    </source>
</evidence>
<dbReference type="GO" id="GO:0005737">
    <property type="term" value="C:cytoplasm"/>
    <property type="evidence" value="ECO:0007669"/>
    <property type="project" value="UniProtKB-SubCell"/>
</dbReference>
<reference evidence="16 17" key="1">
    <citation type="submission" date="2018-08" db="EMBL/GenBank/DDBJ databases">
        <title>Genome analysis of the thermophilic bacterium of the candidate phylum Aminicenantes from deep subsurface aquifer revealed its physiology and ecological role.</title>
        <authorList>
            <person name="Kadnikov V.V."/>
            <person name="Mardanov A.V."/>
            <person name="Beletsky A.V."/>
            <person name="Karnachuk O.V."/>
            <person name="Ravin N.V."/>
        </authorList>
    </citation>
    <scope>NUCLEOTIDE SEQUENCE [LARGE SCALE GENOMIC DNA]</scope>
    <source>
        <strain evidence="16">BY38</strain>
    </source>
</reference>
<comment type="cofactor">
    <cofactor evidence="13">
        <name>Mg(2+)</name>
        <dbReference type="ChEBI" id="CHEBI:18420"/>
    </cofactor>
    <text evidence="13">Binds 2 magnesium ions per tetramer.</text>
</comment>
<keyword evidence="7 13" id="KW-0547">Nucleotide-binding</keyword>
<evidence type="ECO:0000259" key="15">
    <source>
        <dbReference type="PROSITE" id="PS50862"/>
    </source>
</evidence>
<dbReference type="InterPro" id="IPR006195">
    <property type="entry name" value="aa-tRNA-synth_II"/>
</dbReference>
<dbReference type="EC" id="6.1.1.20" evidence="13"/>
<dbReference type="GO" id="GO:0005524">
    <property type="term" value="F:ATP binding"/>
    <property type="evidence" value="ECO:0007669"/>
    <property type="project" value="UniProtKB-UniRule"/>
</dbReference>
<evidence type="ECO:0000256" key="5">
    <source>
        <dbReference type="ARBA" id="ARBA00022598"/>
    </source>
</evidence>
<evidence type="ECO:0000256" key="2">
    <source>
        <dbReference type="ARBA" id="ARBA00010207"/>
    </source>
</evidence>
<dbReference type="InterPro" id="IPR010978">
    <property type="entry name" value="tRNA-bd_arm"/>
</dbReference>
<keyword evidence="14" id="KW-0175">Coiled coil</keyword>
<keyword evidence="5 13" id="KW-0436">Ligase</keyword>
<evidence type="ECO:0000313" key="17">
    <source>
        <dbReference type="Proteomes" id="UP000257323"/>
    </source>
</evidence>
<keyword evidence="10 13" id="KW-0648">Protein biosynthesis</keyword>
<evidence type="ECO:0000256" key="14">
    <source>
        <dbReference type="SAM" id="Coils"/>
    </source>
</evidence>
<dbReference type="EMBL" id="QUAH01000001">
    <property type="protein sequence ID" value="RFT16942.1"/>
    <property type="molecule type" value="Genomic_DNA"/>
</dbReference>
<sequence>MSSLLEKIDHYHRLFADQVARVKEAREVEALRQAFLGRKKGHLTLLFEEFKTLGPEEKKSAGRQLNELKAEIQNRLAELEQKLQAPARVQPLEDLTLPGRQLYWGAPHPITLFQREIERIFISMGFSVEEGPEIETDYYNFEALNFPPHHPARDAWDTLYINDKLLLRTHTSPVQIRVMEKKKPPIRIIIPGKVFRRETPDPTHLPMFYQVEGLVVDRGITFAHLKGTLEYFIKALFGEKIKLRFRPSFFPFTEPSAEVDIECIVCGGQDAACRVCGGSGWKEILGAGMVDPQVFKNVNIDPEVYSGWAFGLGIDRTAMFAFQIPEIRHFYENDLRFLRQFNRR</sequence>
<evidence type="ECO:0000256" key="9">
    <source>
        <dbReference type="ARBA" id="ARBA00022842"/>
    </source>
</evidence>
<dbReference type="GO" id="GO:0006432">
    <property type="term" value="P:phenylalanyl-tRNA aminoacylation"/>
    <property type="evidence" value="ECO:0007669"/>
    <property type="project" value="UniProtKB-UniRule"/>
</dbReference>
<gene>
    <name evidence="13" type="primary">pheS</name>
    <name evidence="16" type="ORF">OP8BY_0884</name>
</gene>
<comment type="catalytic activity">
    <reaction evidence="12 13">
        <text>tRNA(Phe) + L-phenylalanine + ATP = L-phenylalanyl-tRNA(Phe) + AMP + diphosphate + H(+)</text>
        <dbReference type="Rhea" id="RHEA:19413"/>
        <dbReference type="Rhea" id="RHEA-COMP:9668"/>
        <dbReference type="Rhea" id="RHEA-COMP:9699"/>
        <dbReference type="ChEBI" id="CHEBI:15378"/>
        <dbReference type="ChEBI" id="CHEBI:30616"/>
        <dbReference type="ChEBI" id="CHEBI:33019"/>
        <dbReference type="ChEBI" id="CHEBI:58095"/>
        <dbReference type="ChEBI" id="CHEBI:78442"/>
        <dbReference type="ChEBI" id="CHEBI:78531"/>
        <dbReference type="ChEBI" id="CHEBI:456215"/>
        <dbReference type="EC" id="6.1.1.20"/>
    </reaction>
</comment>
<name>A0A3E2BQN1_9BACT</name>
<dbReference type="HAMAP" id="MF_00281">
    <property type="entry name" value="Phe_tRNA_synth_alpha1"/>
    <property type="match status" value="1"/>
</dbReference>
<dbReference type="Pfam" id="PF01409">
    <property type="entry name" value="tRNA-synt_2d"/>
    <property type="match status" value="1"/>
</dbReference>
<evidence type="ECO:0000256" key="13">
    <source>
        <dbReference type="HAMAP-Rule" id="MF_00281"/>
    </source>
</evidence>
<dbReference type="GO" id="GO:0000287">
    <property type="term" value="F:magnesium ion binding"/>
    <property type="evidence" value="ECO:0007669"/>
    <property type="project" value="UniProtKB-UniRule"/>
</dbReference>
<dbReference type="CDD" id="cd00496">
    <property type="entry name" value="PheRS_alpha_core"/>
    <property type="match status" value="1"/>
</dbReference>
<evidence type="ECO:0000256" key="1">
    <source>
        <dbReference type="ARBA" id="ARBA00004496"/>
    </source>
</evidence>
<keyword evidence="4 13" id="KW-0963">Cytoplasm</keyword>
<evidence type="ECO:0000256" key="3">
    <source>
        <dbReference type="ARBA" id="ARBA00011209"/>
    </source>
</evidence>
<organism evidence="16 17">
    <name type="scientific">Candidatus Saccharicenans subterraneus</name>
    <dbReference type="NCBI Taxonomy" id="2508984"/>
    <lineage>
        <taxon>Bacteria</taxon>
        <taxon>Candidatus Aminicenantota</taxon>
        <taxon>Candidatus Aminicenantia</taxon>
        <taxon>Candidatus Aminicenantales</taxon>
        <taxon>Candidatus Saccharicenantaceae</taxon>
        <taxon>Candidatus Saccharicenans</taxon>
    </lineage>
</organism>
<dbReference type="InterPro" id="IPR045864">
    <property type="entry name" value="aa-tRNA-synth_II/BPL/LPL"/>
</dbReference>
<feature type="coiled-coil region" evidence="14">
    <location>
        <begin position="58"/>
        <end position="85"/>
    </location>
</feature>
<proteinExistence type="inferred from homology"/>
<comment type="similarity">
    <text evidence="2 13">Belongs to the class-II aminoacyl-tRNA synthetase family. Phe-tRNA synthetase alpha subunit type 1 subfamily.</text>
</comment>
<feature type="domain" description="Aminoacyl-transfer RNA synthetases class-II family profile" evidence="15">
    <location>
        <begin position="113"/>
        <end position="340"/>
    </location>
</feature>
<dbReference type="InterPro" id="IPR002319">
    <property type="entry name" value="Phenylalanyl-tRNA_Synthase"/>
</dbReference>
<evidence type="ECO:0000256" key="4">
    <source>
        <dbReference type="ARBA" id="ARBA00022490"/>
    </source>
</evidence>
<dbReference type="GO" id="GO:0000049">
    <property type="term" value="F:tRNA binding"/>
    <property type="evidence" value="ECO:0007669"/>
    <property type="project" value="InterPro"/>
</dbReference>
<dbReference type="GO" id="GO:0004826">
    <property type="term" value="F:phenylalanine-tRNA ligase activity"/>
    <property type="evidence" value="ECO:0007669"/>
    <property type="project" value="UniProtKB-UniRule"/>
</dbReference>
<evidence type="ECO:0000256" key="10">
    <source>
        <dbReference type="ARBA" id="ARBA00022917"/>
    </source>
</evidence>
<evidence type="ECO:0000256" key="8">
    <source>
        <dbReference type="ARBA" id="ARBA00022840"/>
    </source>
</evidence>
<comment type="subcellular location">
    <subcellularLocation>
        <location evidence="1 13">Cytoplasm</location>
    </subcellularLocation>
</comment>
<keyword evidence="6 13" id="KW-0479">Metal-binding</keyword>
<evidence type="ECO:0000256" key="6">
    <source>
        <dbReference type="ARBA" id="ARBA00022723"/>
    </source>
</evidence>
<feature type="binding site" evidence="13">
    <location>
        <position position="254"/>
    </location>
    <ligand>
        <name>Mg(2+)</name>
        <dbReference type="ChEBI" id="CHEBI:18420"/>
        <note>shared with beta subunit</note>
    </ligand>
</feature>
<dbReference type="InterPro" id="IPR022911">
    <property type="entry name" value="Phe_tRNA_ligase_alpha1_bac"/>
</dbReference>
<dbReference type="Gene3D" id="3.30.930.10">
    <property type="entry name" value="Bira Bifunctional Protein, Domain 2"/>
    <property type="match status" value="1"/>
</dbReference>
<evidence type="ECO:0000256" key="7">
    <source>
        <dbReference type="ARBA" id="ARBA00022741"/>
    </source>
</evidence>
<dbReference type="InterPro" id="IPR004188">
    <property type="entry name" value="Phe-tRNA_ligase_II_N"/>
</dbReference>
<evidence type="ECO:0000313" key="16">
    <source>
        <dbReference type="EMBL" id="RFT16942.1"/>
    </source>
</evidence>
<accession>A0A3E2BQN1</accession>
<dbReference type="Pfam" id="PF02912">
    <property type="entry name" value="Phe_tRNA-synt_N"/>
    <property type="match status" value="1"/>
</dbReference>
<protein>
    <recommendedName>
        <fullName evidence="13">Phenylalanine--tRNA ligase alpha subunit</fullName>
        <ecNumber evidence="13">6.1.1.20</ecNumber>
    </recommendedName>
    <alternativeName>
        <fullName evidence="13">Phenylalanyl-tRNA synthetase alpha subunit</fullName>
        <shortName evidence="13">PheRS</shortName>
    </alternativeName>
</protein>
<dbReference type="PROSITE" id="PS50862">
    <property type="entry name" value="AA_TRNA_LIGASE_II"/>
    <property type="match status" value="1"/>
</dbReference>
<keyword evidence="9 13" id="KW-0460">Magnesium</keyword>
<dbReference type="NCBIfam" id="TIGR00468">
    <property type="entry name" value="pheS"/>
    <property type="match status" value="1"/>
</dbReference>
<keyword evidence="8 13" id="KW-0067">ATP-binding</keyword>
<comment type="caution">
    <text evidence="16">The sequence shown here is derived from an EMBL/GenBank/DDBJ whole genome shotgun (WGS) entry which is preliminary data.</text>
</comment>
<keyword evidence="11 13" id="KW-0030">Aminoacyl-tRNA synthetase</keyword>
<dbReference type="PANTHER" id="PTHR11538">
    <property type="entry name" value="PHENYLALANYL-TRNA SYNTHETASE"/>
    <property type="match status" value="1"/>
</dbReference>